<keyword evidence="1" id="KW-1133">Transmembrane helix</keyword>
<protein>
    <submittedName>
        <fullName evidence="2">Uncharacterized protein</fullName>
    </submittedName>
</protein>
<comment type="caution">
    <text evidence="2">The sequence shown here is derived from an EMBL/GenBank/DDBJ whole genome shotgun (WGS) entry which is preliminary data.</text>
</comment>
<evidence type="ECO:0000256" key="1">
    <source>
        <dbReference type="SAM" id="Phobius"/>
    </source>
</evidence>
<feature type="transmembrane region" description="Helical" evidence="1">
    <location>
        <begin position="20"/>
        <end position="43"/>
    </location>
</feature>
<reference evidence="2 3" key="1">
    <citation type="submission" date="2019-06" db="EMBL/GenBank/DDBJ databases">
        <title>Sequencing the genomes of 1000 actinobacteria strains.</title>
        <authorList>
            <person name="Klenk H.-P."/>
        </authorList>
    </citation>
    <scope>NUCLEOTIDE SEQUENCE [LARGE SCALE GENOMIC DNA]</scope>
    <source>
        <strain evidence="2 3">DSM 18935</strain>
    </source>
</reference>
<dbReference type="Proteomes" id="UP000315628">
    <property type="component" value="Unassembled WGS sequence"/>
</dbReference>
<feature type="transmembrane region" description="Helical" evidence="1">
    <location>
        <begin position="49"/>
        <end position="67"/>
    </location>
</feature>
<name>A0A560WED6_9MICO</name>
<keyword evidence="3" id="KW-1185">Reference proteome</keyword>
<dbReference type="RefSeq" id="WP_144857024.1">
    <property type="nucleotide sequence ID" value="NZ_BAAAYT010000001.1"/>
</dbReference>
<evidence type="ECO:0000313" key="2">
    <source>
        <dbReference type="EMBL" id="TWD16039.1"/>
    </source>
</evidence>
<dbReference type="EMBL" id="VIUW01000002">
    <property type="protein sequence ID" value="TWD16039.1"/>
    <property type="molecule type" value="Genomic_DNA"/>
</dbReference>
<evidence type="ECO:0000313" key="3">
    <source>
        <dbReference type="Proteomes" id="UP000315628"/>
    </source>
</evidence>
<proteinExistence type="predicted"/>
<dbReference type="AlphaFoldDB" id="A0A560WED6"/>
<accession>A0A560WED6</accession>
<keyword evidence="1" id="KW-0472">Membrane</keyword>
<gene>
    <name evidence="2" type="ORF">FB557_1581</name>
</gene>
<sequence>MLALAALAVFVRRRYPRAGVLAGALAVLGALATVLAVTGGAPFGAVERVAVYAPIVWQIVVGSVLLVRDRPDGTMTA</sequence>
<keyword evidence="1" id="KW-0812">Transmembrane</keyword>
<organism evidence="2 3">
    <name type="scientific">Marihabitans asiaticum</name>
    <dbReference type="NCBI Taxonomy" id="415218"/>
    <lineage>
        <taxon>Bacteria</taxon>
        <taxon>Bacillati</taxon>
        <taxon>Actinomycetota</taxon>
        <taxon>Actinomycetes</taxon>
        <taxon>Micrococcales</taxon>
        <taxon>Intrasporangiaceae</taxon>
        <taxon>Marihabitans</taxon>
    </lineage>
</organism>